<protein>
    <submittedName>
        <fullName evidence="1">Uncharacterized protein</fullName>
    </submittedName>
</protein>
<name>A0A4C2A7M0_EUMVA</name>
<dbReference type="EMBL" id="BGZK01002569">
    <property type="protein sequence ID" value="GBP94975.1"/>
    <property type="molecule type" value="Genomic_DNA"/>
</dbReference>
<dbReference type="AlphaFoldDB" id="A0A4C2A7M0"/>
<reference evidence="1 2" key="1">
    <citation type="journal article" date="2019" name="Commun. Biol.">
        <title>The bagworm genome reveals a unique fibroin gene that provides high tensile strength.</title>
        <authorList>
            <person name="Kono N."/>
            <person name="Nakamura H."/>
            <person name="Ohtoshi R."/>
            <person name="Tomita M."/>
            <person name="Numata K."/>
            <person name="Arakawa K."/>
        </authorList>
    </citation>
    <scope>NUCLEOTIDE SEQUENCE [LARGE SCALE GENOMIC DNA]</scope>
</reference>
<keyword evidence="2" id="KW-1185">Reference proteome</keyword>
<proteinExistence type="predicted"/>
<accession>A0A4C2A7M0</accession>
<gene>
    <name evidence="1" type="ORF">EVAR_99849_1</name>
</gene>
<evidence type="ECO:0000313" key="2">
    <source>
        <dbReference type="Proteomes" id="UP000299102"/>
    </source>
</evidence>
<comment type="caution">
    <text evidence="1">The sequence shown here is derived from an EMBL/GenBank/DDBJ whole genome shotgun (WGS) entry which is preliminary data.</text>
</comment>
<organism evidence="1 2">
    <name type="scientific">Eumeta variegata</name>
    <name type="common">Bagworm moth</name>
    <name type="synonym">Eumeta japonica</name>
    <dbReference type="NCBI Taxonomy" id="151549"/>
    <lineage>
        <taxon>Eukaryota</taxon>
        <taxon>Metazoa</taxon>
        <taxon>Ecdysozoa</taxon>
        <taxon>Arthropoda</taxon>
        <taxon>Hexapoda</taxon>
        <taxon>Insecta</taxon>
        <taxon>Pterygota</taxon>
        <taxon>Neoptera</taxon>
        <taxon>Endopterygota</taxon>
        <taxon>Lepidoptera</taxon>
        <taxon>Glossata</taxon>
        <taxon>Ditrysia</taxon>
        <taxon>Tineoidea</taxon>
        <taxon>Psychidae</taxon>
        <taxon>Oiketicinae</taxon>
        <taxon>Eumeta</taxon>
    </lineage>
</organism>
<evidence type="ECO:0000313" key="1">
    <source>
        <dbReference type="EMBL" id="GBP94975.1"/>
    </source>
</evidence>
<dbReference type="Proteomes" id="UP000299102">
    <property type="component" value="Unassembled WGS sequence"/>
</dbReference>
<sequence length="91" mass="9875">MSVDGSGATAFTCLLRLRTEEEEETGIAEYHYKTTVTQCSVLRERGSVRERVRAPVCIRKISRCSKSGRGEGAELLCASSPPLAGAAEKKK</sequence>